<comment type="caution">
    <text evidence="2">The sequence shown here is derived from an EMBL/GenBank/DDBJ whole genome shotgun (WGS) entry which is preliminary data.</text>
</comment>
<dbReference type="InterPro" id="IPR032710">
    <property type="entry name" value="NTF2-like_dom_sf"/>
</dbReference>
<dbReference type="RefSeq" id="WP_345704501.1">
    <property type="nucleotide sequence ID" value="NZ_BAABKV010000001.1"/>
</dbReference>
<protein>
    <submittedName>
        <fullName evidence="2">SgcJ/EcaC family oxidoreductase</fullName>
    </submittedName>
</protein>
<reference evidence="3" key="1">
    <citation type="journal article" date="2019" name="Int. J. Syst. Evol. Microbiol.">
        <title>The Global Catalogue of Microorganisms (GCM) 10K type strain sequencing project: providing services to taxonomists for standard genome sequencing and annotation.</title>
        <authorList>
            <consortium name="The Broad Institute Genomics Platform"/>
            <consortium name="The Broad Institute Genome Sequencing Center for Infectious Disease"/>
            <person name="Wu L."/>
            <person name="Ma J."/>
        </authorList>
    </citation>
    <scope>NUCLEOTIDE SEQUENCE [LARGE SCALE GENOMIC DNA]</scope>
    <source>
        <strain evidence="3">CGMCC 1.12859</strain>
    </source>
</reference>
<dbReference type="EMBL" id="JBHTAJ010000081">
    <property type="protein sequence ID" value="MFC7183885.1"/>
    <property type="molecule type" value="Genomic_DNA"/>
</dbReference>
<dbReference type="InterPro" id="IPR027843">
    <property type="entry name" value="DUF4440"/>
</dbReference>
<sequence length="142" mass="14950">MNSTDTYRGSAAPTATRPAEEAARAVLAGLYTAWADNDADAFAAHFTEDVTSVAPGSFGEGRTVLRDRMAARFAGPLKGSRVVDEVQSIRRLGEDTVVVVSRGGVVMAGEQGVPADRLLLATWTLTRAGDGWQVAAYHNSPA</sequence>
<gene>
    <name evidence="2" type="ORF">ACFQMG_30495</name>
</gene>
<dbReference type="Pfam" id="PF14534">
    <property type="entry name" value="DUF4440"/>
    <property type="match status" value="1"/>
</dbReference>
<dbReference type="InterPro" id="IPR011944">
    <property type="entry name" value="Steroid_delta5-4_isomerase"/>
</dbReference>
<dbReference type="Gene3D" id="3.10.450.50">
    <property type="match status" value="1"/>
</dbReference>
<keyword evidence="3" id="KW-1185">Reference proteome</keyword>
<name>A0ABW2G596_9ACTN</name>
<evidence type="ECO:0000259" key="1">
    <source>
        <dbReference type="Pfam" id="PF14534"/>
    </source>
</evidence>
<dbReference type="SUPFAM" id="SSF54427">
    <property type="entry name" value="NTF2-like"/>
    <property type="match status" value="1"/>
</dbReference>
<proteinExistence type="predicted"/>
<accession>A0ABW2G596</accession>
<dbReference type="Proteomes" id="UP001596435">
    <property type="component" value="Unassembled WGS sequence"/>
</dbReference>
<feature type="domain" description="DUF4440" evidence="1">
    <location>
        <begin position="24"/>
        <end position="134"/>
    </location>
</feature>
<organism evidence="2 3">
    <name type="scientific">Kitasatospora paranensis</name>
    <dbReference type="NCBI Taxonomy" id="258053"/>
    <lineage>
        <taxon>Bacteria</taxon>
        <taxon>Bacillati</taxon>
        <taxon>Actinomycetota</taxon>
        <taxon>Actinomycetes</taxon>
        <taxon>Kitasatosporales</taxon>
        <taxon>Streptomycetaceae</taxon>
        <taxon>Kitasatospora</taxon>
    </lineage>
</organism>
<dbReference type="NCBIfam" id="TIGR02246">
    <property type="entry name" value="SgcJ/EcaC family oxidoreductase"/>
    <property type="match status" value="1"/>
</dbReference>
<evidence type="ECO:0000313" key="3">
    <source>
        <dbReference type="Proteomes" id="UP001596435"/>
    </source>
</evidence>
<evidence type="ECO:0000313" key="2">
    <source>
        <dbReference type="EMBL" id="MFC7183885.1"/>
    </source>
</evidence>